<sequence length="454" mass="49015">MDTTNFEDPSHKRKPTASLPLETPSSCDDKIPSDITDDEKESEFTYPEGGFAAWTVAIGCWCSMTAGLGLVNSVGVLESYISHSMLPSSSPNAIGWLLGIYVFIAYFGGLQIGPIFDARGPRELMILGSVCLVTGIFSLSLCTKYYQFILALSVLNGIGSSLLFTPAMGTISHWFNVNRGLASGFAFTGSGLGGVMFPLMIQALIPRIGWAWTTRLVGFVLFFLCVISVALCRGRLPPKRGATSSWHDVLPSPSIFFDGTGEMAVTTAGVFFVEWAYLVPVTYIPTHATFAYQLLAILNAASCLGRFVTGYIADRVGRYNAMIVSTLLCLVSVMGLWLPDALTDSSPSQTLIIAFVIPFGFASGSNISLTPVCVGQLCGTQEYGRYYASAYTMVSFGCLTGIPIAGNLMGATDDSGKKGFWGLILFAGLSYVASSVCFLWVRVRVKGWDWRIVW</sequence>
<feature type="region of interest" description="Disordered" evidence="3">
    <location>
        <begin position="1"/>
        <end position="38"/>
    </location>
</feature>
<dbReference type="Pfam" id="PF07690">
    <property type="entry name" value="MFS_1"/>
    <property type="match status" value="1"/>
</dbReference>
<feature type="transmembrane region" description="Helical" evidence="4">
    <location>
        <begin position="147"/>
        <end position="169"/>
    </location>
</feature>
<comment type="similarity">
    <text evidence="2">Belongs to the major facilitator superfamily. Monocarboxylate porter (TC 2.A.1.13) family.</text>
</comment>
<feature type="transmembrane region" description="Helical" evidence="4">
    <location>
        <begin position="181"/>
        <end position="204"/>
    </location>
</feature>
<reference evidence="6 7" key="1">
    <citation type="submission" date="2018-02" db="EMBL/GenBank/DDBJ databases">
        <title>The genomes of Aspergillus section Nigri reveals drivers in fungal speciation.</title>
        <authorList>
            <consortium name="DOE Joint Genome Institute"/>
            <person name="Vesth T.C."/>
            <person name="Nybo J."/>
            <person name="Theobald S."/>
            <person name="Brandl J."/>
            <person name="Frisvad J.C."/>
            <person name="Nielsen K.F."/>
            <person name="Lyhne E.K."/>
            <person name="Kogle M.E."/>
            <person name="Kuo A."/>
            <person name="Riley R."/>
            <person name="Clum A."/>
            <person name="Nolan M."/>
            <person name="Lipzen A."/>
            <person name="Salamov A."/>
            <person name="Henrissat B."/>
            <person name="Wiebenga A."/>
            <person name="De vries R.P."/>
            <person name="Grigoriev I.V."/>
            <person name="Mortensen U.H."/>
            <person name="Andersen M.R."/>
            <person name="Baker S.E."/>
        </authorList>
    </citation>
    <scope>NUCLEOTIDE SEQUENCE [LARGE SCALE GENOMIC DNA]</scope>
    <source>
        <strain evidence="6 7">CBS 707.79</strain>
    </source>
</reference>
<feature type="transmembrane region" description="Helical" evidence="4">
    <location>
        <begin position="351"/>
        <end position="374"/>
    </location>
</feature>
<name>A0A319DL11_9EURO</name>
<keyword evidence="4" id="KW-1133">Transmembrane helix</keyword>
<evidence type="ECO:0000259" key="5">
    <source>
        <dbReference type="PROSITE" id="PS50850"/>
    </source>
</evidence>
<evidence type="ECO:0000313" key="6">
    <source>
        <dbReference type="EMBL" id="PYH98225.1"/>
    </source>
</evidence>
<comment type="subcellular location">
    <subcellularLocation>
        <location evidence="1">Membrane</location>
        <topology evidence="1">Multi-pass membrane protein</topology>
    </subcellularLocation>
</comment>
<feature type="transmembrane region" description="Helical" evidence="4">
    <location>
        <begin position="420"/>
        <end position="441"/>
    </location>
</feature>
<feature type="transmembrane region" description="Helical" evidence="4">
    <location>
        <begin position="386"/>
        <end position="408"/>
    </location>
</feature>
<dbReference type="GO" id="GO:0016020">
    <property type="term" value="C:membrane"/>
    <property type="evidence" value="ECO:0007669"/>
    <property type="project" value="UniProtKB-SubCell"/>
</dbReference>
<dbReference type="SUPFAM" id="SSF103473">
    <property type="entry name" value="MFS general substrate transporter"/>
    <property type="match status" value="1"/>
</dbReference>
<dbReference type="PANTHER" id="PTHR11360:SF177">
    <property type="entry name" value="RIBOFLAVIN TRANSPORTER MCH5"/>
    <property type="match status" value="1"/>
</dbReference>
<feature type="transmembrane region" description="Helical" evidence="4">
    <location>
        <begin position="124"/>
        <end position="141"/>
    </location>
</feature>
<evidence type="ECO:0000256" key="1">
    <source>
        <dbReference type="ARBA" id="ARBA00004141"/>
    </source>
</evidence>
<accession>A0A319DL11</accession>
<dbReference type="EMBL" id="KZ825814">
    <property type="protein sequence ID" value="PYH98225.1"/>
    <property type="molecule type" value="Genomic_DNA"/>
</dbReference>
<feature type="transmembrane region" description="Helical" evidence="4">
    <location>
        <begin position="51"/>
        <end position="73"/>
    </location>
</feature>
<evidence type="ECO:0000256" key="2">
    <source>
        <dbReference type="ARBA" id="ARBA00006727"/>
    </source>
</evidence>
<dbReference type="Gene3D" id="1.20.1250.20">
    <property type="entry name" value="MFS general substrate transporter like domains"/>
    <property type="match status" value="2"/>
</dbReference>
<dbReference type="InterPro" id="IPR036259">
    <property type="entry name" value="MFS_trans_sf"/>
</dbReference>
<dbReference type="InterPro" id="IPR011701">
    <property type="entry name" value="MFS"/>
</dbReference>
<evidence type="ECO:0000256" key="4">
    <source>
        <dbReference type="SAM" id="Phobius"/>
    </source>
</evidence>
<dbReference type="VEuPathDB" id="FungiDB:BO71DRAFT_447417"/>
<feature type="transmembrane region" description="Helical" evidence="4">
    <location>
        <begin position="321"/>
        <end position="339"/>
    </location>
</feature>
<dbReference type="InterPro" id="IPR020846">
    <property type="entry name" value="MFS_dom"/>
</dbReference>
<feature type="domain" description="Major facilitator superfamily (MFS) profile" evidence="5">
    <location>
        <begin position="55"/>
        <end position="445"/>
    </location>
</feature>
<feature type="transmembrane region" description="Helical" evidence="4">
    <location>
        <begin position="255"/>
        <end position="278"/>
    </location>
</feature>
<keyword evidence="4" id="KW-0812">Transmembrane</keyword>
<proteinExistence type="inferred from homology"/>
<dbReference type="InterPro" id="IPR050327">
    <property type="entry name" value="Proton-linked_MCT"/>
</dbReference>
<dbReference type="OrthoDB" id="410267at2759"/>
<evidence type="ECO:0000313" key="7">
    <source>
        <dbReference type="Proteomes" id="UP000247810"/>
    </source>
</evidence>
<feature type="transmembrane region" description="Helical" evidence="4">
    <location>
        <begin position="93"/>
        <end position="112"/>
    </location>
</feature>
<gene>
    <name evidence="6" type="ORF">BO71DRAFT_447417</name>
</gene>
<dbReference type="PROSITE" id="PS50850">
    <property type="entry name" value="MFS"/>
    <property type="match status" value="1"/>
</dbReference>
<dbReference type="AlphaFoldDB" id="A0A319DL11"/>
<dbReference type="GO" id="GO:0022857">
    <property type="term" value="F:transmembrane transporter activity"/>
    <property type="evidence" value="ECO:0007669"/>
    <property type="project" value="InterPro"/>
</dbReference>
<organism evidence="6 7">
    <name type="scientific">Aspergillus ellipticus CBS 707.79</name>
    <dbReference type="NCBI Taxonomy" id="1448320"/>
    <lineage>
        <taxon>Eukaryota</taxon>
        <taxon>Fungi</taxon>
        <taxon>Dikarya</taxon>
        <taxon>Ascomycota</taxon>
        <taxon>Pezizomycotina</taxon>
        <taxon>Eurotiomycetes</taxon>
        <taxon>Eurotiomycetidae</taxon>
        <taxon>Eurotiales</taxon>
        <taxon>Aspergillaceae</taxon>
        <taxon>Aspergillus</taxon>
        <taxon>Aspergillus subgen. Circumdati</taxon>
    </lineage>
</organism>
<keyword evidence="4" id="KW-0472">Membrane</keyword>
<dbReference type="PANTHER" id="PTHR11360">
    <property type="entry name" value="MONOCARBOXYLATE TRANSPORTER"/>
    <property type="match status" value="1"/>
</dbReference>
<keyword evidence="7" id="KW-1185">Reference proteome</keyword>
<protein>
    <submittedName>
        <fullName evidence="6">MFS monocarboxylate transporter</fullName>
    </submittedName>
</protein>
<dbReference type="Proteomes" id="UP000247810">
    <property type="component" value="Unassembled WGS sequence"/>
</dbReference>
<evidence type="ECO:0000256" key="3">
    <source>
        <dbReference type="SAM" id="MobiDB-lite"/>
    </source>
</evidence>
<feature type="transmembrane region" description="Helical" evidence="4">
    <location>
        <begin position="216"/>
        <end position="234"/>
    </location>
</feature>